<dbReference type="Gene3D" id="1.10.287.110">
    <property type="entry name" value="DnaJ domain"/>
    <property type="match status" value="1"/>
</dbReference>
<feature type="domain" description="J" evidence="1">
    <location>
        <begin position="10"/>
        <end position="66"/>
    </location>
</feature>
<dbReference type="PROSITE" id="PS50076">
    <property type="entry name" value="DNAJ_2"/>
    <property type="match status" value="1"/>
</dbReference>
<dbReference type="PRINTS" id="PR00625">
    <property type="entry name" value="JDOMAIN"/>
</dbReference>
<dbReference type="AlphaFoldDB" id="A0A2T8FD42"/>
<sequence>MGAENLTLKAALALLGLDEGADRDAVIRAYRRLARTTHPDLSDAADAAGKFDSLTAAYRRALDTAPTTASEAAAAPVVPSTPYVRPAGPGIWLGDGPNRPFIIVRPGRVDPLPAHRRRTTG</sequence>
<accession>A0A2T8FD42</accession>
<dbReference type="InterPro" id="IPR001623">
    <property type="entry name" value="DnaJ_domain"/>
</dbReference>
<dbReference type="Proteomes" id="UP000246018">
    <property type="component" value="Unassembled WGS sequence"/>
</dbReference>
<comment type="caution">
    <text evidence="2">The sequence shown here is derived from an EMBL/GenBank/DDBJ whole genome shotgun (WGS) entry which is preliminary data.</text>
</comment>
<dbReference type="RefSeq" id="WP_165821038.1">
    <property type="nucleotide sequence ID" value="NZ_QDGZ01000002.1"/>
</dbReference>
<evidence type="ECO:0000313" key="2">
    <source>
        <dbReference type="EMBL" id="PVG83626.1"/>
    </source>
</evidence>
<gene>
    <name evidence="2" type="ORF">DDE18_04660</name>
</gene>
<name>A0A2T8FD42_9ACTN</name>
<reference evidence="2 3" key="1">
    <citation type="submission" date="2018-04" db="EMBL/GenBank/DDBJ databases">
        <title>Genome of Nocardioides gansuensis WSJ-1.</title>
        <authorList>
            <person name="Wu S."/>
            <person name="Wang G."/>
        </authorList>
    </citation>
    <scope>NUCLEOTIDE SEQUENCE [LARGE SCALE GENOMIC DNA]</scope>
    <source>
        <strain evidence="2 3">WSJ-1</strain>
    </source>
</reference>
<protein>
    <recommendedName>
        <fullName evidence="1">J domain-containing protein</fullName>
    </recommendedName>
</protein>
<proteinExistence type="predicted"/>
<dbReference type="SUPFAM" id="SSF46565">
    <property type="entry name" value="Chaperone J-domain"/>
    <property type="match status" value="1"/>
</dbReference>
<dbReference type="EMBL" id="QDGZ01000002">
    <property type="protein sequence ID" value="PVG83626.1"/>
    <property type="molecule type" value="Genomic_DNA"/>
</dbReference>
<keyword evidence="3" id="KW-1185">Reference proteome</keyword>
<evidence type="ECO:0000259" key="1">
    <source>
        <dbReference type="PROSITE" id="PS50076"/>
    </source>
</evidence>
<dbReference type="SMART" id="SM00271">
    <property type="entry name" value="DnaJ"/>
    <property type="match status" value="1"/>
</dbReference>
<organism evidence="2 3">
    <name type="scientific">Nocardioides gansuensis</name>
    <dbReference type="NCBI Taxonomy" id="2138300"/>
    <lineage>
        <taxon>Bacteria</taxon>
        <taxon>Bacillati</taxon>
        <taxon>Actinomycetota</taxon>
        <taxon>Actinomycetes</taxon>
        <taxon>Propionibacteriales</taxon>
        <taxon>Nocardioidaceae</taxon>
        <taxon>Nocardioides</taxon>
    </lineage>
</organism>
<dbReference type="InterPro" id="IPR036869">
    <property type="entry name" value="J_dom_sf"/>
</dbReference>
<dbReference type="CDD" id="cd06257">
    <property type="entry name" value="DnaJ"/>
    <property type="match status" value="1"/>
</dbReference>
<dbReference type="Pfam" id="PF00226">
    <property type="entry name" value="DnaJ"/>
    <property type="match status" value="1"/>
</dbReference>
<evidence type="ECO:0000313" key="3">
    <source>
        <dbReference type="Proteomes" id="UP000246018"/>
    </source>
</evidence>